<dbReference type="AlphaFoldDB" id="A0ABD0JN09"/>
<accession>A0ABD0JN09</accession>
<dbReference type="EMBL" id="JACVVK020000378">
    <property type="protein sequence ID" value="KAK7476346.1"/>
    <property type="molecule type" value="Genomic_DNA"/>
</dbReference>
<comment type="caution">
    <text evidence="1">The sequence shown here is derived from an EMBL/GenBank/DDBJ whole genome shotgun (WGS) entry which is preliminary data.</text>
</comment>
<proteinExistence type="predicted"/>
<evidence type="ECO:0000313" key="2">
    <source>
        <dbReference type="Proteomes" id="UP001519460"/>
    </source>
</evidence>
<evidence type="ECO:0000313" key="1">
    <source>
        <dbReference type="EMBL" id="KAK7476346.1"/>
    </source>
</evidence>
<dbReference type="Proteomes" id="UP001519460">
    <property type="component" value="Unassembled WGS sequence"/>
</dbReference>
<sequence length="68" mass="7326">MTRIGRLASAVGLSRVSTFWKGAFCPAAWRLNVAPPRLGLVDTPAHLGTNDGNVRMMETPSSDCFALH</sequence>
<reference evidence="1 2" key="1">
    <citation type="journal article" date="2023" name="Sci. Data">
        <title>Genome assembly of the Korean intertidal mud-creeper Batillaria attramentaria.</title>
        <authorList>
            <person name="Patra A.K."/>
            <person name="Ho P.T."/>
            <person name="Jun S."/>
            <person name="Lee S.J."/>
            <person name="Kim Y."/>
            <person name="Won Y.J."/>
        </authorList>
    </citation>
    <scope>NUCLEOTIDE SEQUENCE [LARGE SCALE GENOMIC DNA]</scope>
    <source>
        <strain evidence="1">Wonlab-2016</strain>
    </source>
</reference>
<gene>
    <name evidence="1" type="ORF">BaRGS_00032405</name>
</gene>
<name>A0ABD0JN09_9CAEN</name>
<organism evidence="1 2">
    <name type="scientific">Batillaria attramentaria</name>
    <dbReference type="NCBI Taxonomy" id="370345"/>
    <lineage>
        <taxon>Eukaryota</taxon>
        <taxon>Metazoa</taxon>
        <taxon>Spiralia</taxon>
        <taxon>Lophotrochozoa</taxon>
        <taxon>Mollusca</taxon>
        <taxon>Gastropoda</taxon>
        <taxon>Caenogastropoda</taxon>
        <taxon>Sorbeoconcha</taxon>
        <taxon>Cerithioidea</taxon>
        <taxon>Batillariidae</taxon>
        <taxon>Batillaria</taxon>
    </lineage>
</organism>
<protein>
    <submittedName>
        <fullName evidence="1">Uncharacterized protein</fullName>
    </submittedName>
</protein>
<keyword evidence="2" id="KW-1185">Reference proteome</keyword>